<dbReference type="Proteomes" id="UP001221142">
    <property type="component" value="Unassembled WGS sequence"/>
</dbReference>
<comment type="caution">
    <text evidence="3">The sequence shown here is derived from an EMBL/GenBank/DDBJ whole genome shotgun (WGS) entry which is preliminary data.</text>
</comment>
<dbReference type="InterPro" id="IPR032675">
    <property type="entry name" value="LRR_dom_sf"/>
</dbReference>
<protein>
    <recommendedName>
        <fullName evidence="5">F-box domain-containing protein</fullName>
    </recommendedName>
</protein>
<feature type="coiled-coil region" evidence="1">
    <location>
        <begin position="26"/>
        <end position="60"/>
    </location>
</feature>
<evidence type="ECO:0008006" key="5">
    <source>
        <dbReference type="Google" id="ProtNLM"/>
    </source>
</evidence>
<keyword evidence="4" id="KW-1185">Reference proteome</keyword>
<proteinExistence type="predicted"/>
<evidence type="ECO:0000256" key="2">
    <source>
        <dbReference type="SAM" id="MobiDB-lite"/>
    </source>
</evidence>
<evidence type="ECO:0000256" key="1">
    <source>
        <dbReference type="SAM" id="Coils"/>
    </source>
</evidence>
<accession>A0AAD7FX37</accession>
<organism evidence="3 4">
    <name type="scientific">Roridomyces roridus</name>
    <dbReference type="NCBI Taxonomy" id="1738132"/>
    <lineage>
        <taxon>Eukaryota</taxon>
        <taxon>Fungi</taxon>
        <taxon>Dikarya</taxon>
        <taxon>Basidiomycota</taxon>
        <taxon>Agaricomycotina</taxon>
        <taxon>Agaricomycetes</taxon>
        <taxon>Agaricomycetidae</taxon>
        <taxon>Agaricales</taxon>
        <taxon>Marasmiineae</taxon>
        <taxon>Mycenaceae</taxon>
        <taxon>Roridomyces</taxon>
    </lineage>
</organism>
<dbReference type="Gene3D" id="3.80.10.10">
    <property type="entry name" value="Ribonuclease Inhibitor"/>
    <property type="match status" value="1"/>
</dbReference>
<feature type="region of interest" description="Disordered" evidence="2">
    <location>
        <begin position="482"/>
        <end position="511"/>
    </location>
</feature>
<gene>
    <name evidence="3" type="ORF">FB45DRAFT_204785</name>
</gene>
<reference evidence="3" key="1">
    <citation type="submission" date="2023-03" db="EMBL/GenBank/DDBJ databases">
        <title>Massive genome expansion in bonnet fungi (Mycena s.s.) driven by repeated elements and novel gene families across ecological guilds.</title>
        <authorList>
            <consortium name="Lawrence Berkeley National Laboratory"/>
            <person name="Harder C.B."/>
            <person name="Miyauchi S."/>
            <person name="Viragh M."/>
            <person name="Kuo A."/>
            <person name="Thoen E."/>
            <person name="Andreopoulos B."/>
            <person name="Lu D."/>
            <person name="Skrede I."/>
            <person name="Drula E."/>
            <person name="Henrissat B."/>
            <person name="Morin E."/>
            <person name="Kohler A."/>
            <person name="Barry K."/>
            <person name="LaButti K."/>
            <person name="Morin E."/>
            <person name="Salamov A."/>
            <person name="Lipzen A."/>
            <person name="Mereny Z."/>
            <person name="Hegedus B."/>
            <person name="Baldrian P."/>
            <person name="Stursova M."/>
            <person name="Weitz H."/>
            <person name="Taylor A."/>
            <person name="Grigoriev I.V."/>
            <person name="Nagy L.G."/>
            <person name="Martin F."/>
            <person name="Kauserud H."/>
        </authorList>
    </citation>
    <scope>NUCLEOTIDE SEQUENCE</scope>
    <source>
        <strain evidence="3">9284</strain>
    </source>
</reference>
<dbReference type="EMBL" id="JARKIF010000002">
    <property type="protein sequence ID" value="KAJ7647629.1"/>
    <property type="molecule type" value="Genomic_DNA"/>
</dbReference>
<name>A0AAD7FX37_9AGAR</name>
<dbReference type="SUPFAM" id="SSF52047">
    <property type="entry name" value="RNI-like"/>
    <property type="match status" value="1"/>
</dbReference>
<dbReference type="AlphaFoldDB" id="A0AAD7FX37"/>
<evidence type="ECO:0000313" key="4">
    <source>
        <dbReference type="Proteomes" id="UP001221142"/>
    </source>
</evidence>
<sequence>MHSCQCSECYLSDDASEDHGPKDVEIARLTRKNALLQDSIDDLKLEIAQLKEENIRQRNLVQTLNGGRRPFRQPPPEILGLIFSFVLPPSFLLDPSVFCGPDSPWCQATSLKMGLTNVCRAWYGPAVGMLYKDVAFRSIGQLSALLRTVKSHTAYGPLIRKIGVHCIIPRGCGGVFEADLKDLVERTPNVTSVVLKSPWPSPPPVPKAFDHISWPITHIDFGSTSYSDLHPYIGHLSPSLVSLSIQLPLDLPSHNPYTLGRLQSLRCFVASPSDPAPVSALPLLAERLILPRLNTFLLQLPSTSDLERSNQIRHCATFCKLYSKTLRTVDLQPFRIGWEDSFARGCSEQITSAVQDLLDACPHLEHLILPSSLVTDRGIFELSHPKIEWIDFWTLRRSRKRQCVIHAVDTKNFAALKGVRKIMLSANILFAHIPTDIPPHLNLEEPFEFDFPGVFLRHGHGRIYRCDALDSISEDGLVLNSNSEEDDDASSCDTWGSDDSAVGSEELSGDEWEADHEDVLVIYDQLESSQ</sequence>
<evidence type="ECO:0000313" key="3">
    <source>
        <dbReference type="EMBL" id="KAJ7647629.1"/>
    </source>
</evidence>
<keyword evidence="1" id="KW-0175">Coiled coil</keyword>